<comment type="cofactor">
    <cofactor evidence="1">
        <name>Mg(2+)</name>
        <dbReference type="ChEBI" id="CHEBI:18420"/>
    </cofactor>
</comment>
<dbReference type="InterPro" id="IPR036849">
    <property type="entry name" value="Enolase-like_C_sf"/>
</dbReference>
<dbReference type="Proteomes" id="UP000007648">
    <property type="component" value="Unassembled WGS sequence"/>
</dbReference>
<protein>
    <recommendedName>
        <fullName evidence="4">phosphopyruvate hydratase</fullName>
        <ecNumber evidence="4">4.2.1.11</ecNumber>
    </recommendedName>
    <alternativeName>
        <fullName evidence="8">2-phospho-D-glycerate hydro-lyase</fullName>
    </alternativeName>
</protein>
<dbReference type="EC" id="4.2.1.11" evidence="4"/>
<comment type="similarity">
    <text evidence="3">Belongs to the enolase family.</text>
</comment>
<dbReference type="SFLD" id="SFLDF00002">
    <property type="entry name" value="enolase"/>
    <property type="match status" value="1"/>
</dbReference>
<keyword evidence="5" id="KW-0460">Magnesium</keyword>
<dbReference type="NCBIfam" id="TIGR01060">
    <property type="entry name" value="eno"/>
    <property type="match status" value="1"/>
</dbReference>
<dbReference type="InterPro" id="IPR029017">
    <property type="entry name" value="Enolase-like_N"/>
</dbReference>
<evidence type="ECO:0000256" key="1">
    <source>
        <dbReference type="ARBA" id="ARBA00001946"/>
    </source>
</evidence>
<dbReference type="GeneTree" id="ENSGT00950000182805"/>
<evidence type="ECO:0000256" key="9">
    <source>
        <dbReference type="SAM" id="MobiDB-lite"/>
    </source>
</evidence>
<dbReference type="SFLD" id="SFLDS00001">
    <property type="entry name" value="Enolase"/>
    <property type="match status" value="1"/>
</dbReference>
<evidence type="ECO:0000259" key="11">
    <source>
        <dbReference type="SMART" id="SM01193"/>
    </source>
</evidence>
<dbReference type="Pfam" id="PF03952">
    <property type="entry name" value="Enolase_N"/>
    <property type="match status" value="1"/>
</dbReference>
<dbReference type="SUPFAM" id="SSF51604">
    <property type="entry name" value="Enolase C-terminal domain-like"/>
    <property type="match status" value="1"/>
</dbReference>
<organism evidence="12 13">
    <name type="scientific">Sarcophilus harrisii</name>
    <name type="common">Tasmanian devil</name>
    <name type="synonym">Sarcophilus laniarius</name>
    <dbReference type="NCBI Taxonomy" id="9305"/>
    <lineage>
        <taxon>Eukaryota</taxon>
        <taxon>Metazoa</taxon>
        <taxon>Chordata</taxon>
        <taxon>Craniata</taxon>
        <taxon>Vertebrata</taxon>
        <taxon>Euteleostomi</taxon>
        <taxon>Mammalia</taxon>
        <taxon>Metatheria</taxon>
        <taxon>Dasyuromorphia</taxon>
        <taxon>Dasyuridae</taxon>
        <taxon>Sarcophilus</taxon>
    </lineage>
</organism>
<evidence type="ECO:0000256" key="8">
    <source>
        <dbReference type="ARBA" id="ARBA00031125"/>
    </source>
</evidence>
<dbReference type="InParanoid" id="A0A7N4P4F5"/>
<dbReference type="Gene3D" id="3.20.20.120">
    <property type="entry name" value="Enolase-like C-terminal domain"/>
    <property type="match status" value="1"/>
</dbReference>
<reference evidence="12 13" key="1">
    <citation type="journal article" date="2011" name="Proc. Natl. Acad. Sci. U.S.A.">
        <title>Genetic diversity and population structure of the endangered marsupial Sarcophilus harrisii (Tasmanian devil).</title>
        <authorList>
            <person name="Miller W."/>
            <person name="Hayes V.M."/>
            <person name="Ratan A."/>
            <person name="Petersen D.C."/>
            <person name="Wittekindt N.E."/>
            <person name="Miller J."/>
            <person name="Walenz B."/>
            <person name="Knight J."/>
            <person name="Qi J."/>
            <person name="Zhao F."/>
            <person name="Wang Q."/>
            <person name="Bedoya-Reina O.C."/>
            <person name="Katiyar N."/>
            <person name="Tomsho L.P."/>
            <person name="Kasson L.M."/>
            <person name="Hardie R.A."/>
            <person name="Woodbridge P."/>
            <person name="Tindall E.A."/>
            <person name="Bertelsen M.F."/>
            <person name="Dixon D."/>
            <person name="Pyecroft S."/>
            <person name="Helgen K.M."/>
            <person name="Lesk A.M."/>
            <person name="Pringle T.H."/>
            <person name="Patterson N."/>
            <person name="Zhang Y."/>
            <person name="Kreiss A."/>
            <person name="Woods G.M."/>
            <person name="Jones M.E."/>
            <person name="Schuster S.C."/>
        </authorList>
    </citation>
    <scope>NUCLEOTIDE SEQUENCE [LARGE SCALE GENOMIC DNA]</scope>
</reference>
<dbReference type="SMART" id="SM01192">
    <property type="entry name" value="Enolase_C"/>
    <property type="match status" value="1"/>
</dbReference>
<dbReference type="InterPro" id="IPR000941">
    <property type="entry name" value="Enolase"/>
</dbReference>
<evidence type="ECO:0000313" key="12">
    <source>
        <dbReference type="Ensembl" id="ENSSHAP00000032168.1"/>
    </source>
</evidence>
<dbReference type="PANTHER" id="PTHR11902">
    <property type="entry name" value="ENOLASE"/>
    <property type="match status" value="1"/>
</dbReference>
<dbReference type="GO" id="GO:0000287">
    <property type="term" value="F:magnesium ion binding"/>
    <property type="evidence" value="ECO:0007669"/>
    <property type="project" value="InterPro"/>
</dbReference>
<dbReference type="PRINTS" id="PR00148">
    <property type="entry name" value="ENOLASE"/>
</dbReference>
<dbReference type="SMART" id="SM01193">
    <property type="entry name" value="Enolase_N"/>
    <property type="match status" value="1"/>
</dbReference>
<keyword evidence="7" id="KW-0456">Lyase</keyword>
<feature type="domain" description="Enolase C-terminal TIM barrel" evidence="10">
    <location>
        <begin position="187"/>
        <end position="477"/>
    </location>
</feature>
<evidence type="ECO:0000256" key="7">
    <source>
        <dbReference type="ARBA" id="ARBA00023239"/>
    </source>
</evidence>
<dbReference type="SUPFAM" id="SSF54826">
    <property type="entry name" value="Enolase N-terminal domain-like"/>
    <property type="match status" value="1"/>
</dbReference>
<gene>
    <name evidence="12" type="primary">LOC100925341</name>
</gene>
<dbReference type="PANTHER" id="PTHR11902:SF55">
    <property type="entry name" value="ALPHA-ENOLASE"/>
    <property type="match status" value="1"/>
</dbReference>
<feature type="region of interest" description="Disordered" evidence="9">
    <location>
        <begin position="1"/>
        <end position="36"/>
    </location>
</feature>
<dbReference type="HAMAP" id="MF_00318">
    <property type="entry name" value="Enolase"/>
    <property type="match status" value="1"/>
</dbReference>
<sequence>MGERSRAAGGEEGARPGRAWLGDDGGRKAGQAHSWGDRERDLWEDEFVVNAPVGVHPTHSLFLPREGHEASRPGIFRASVPSGASVGTHEALELRDNDETYFLGKGVQKAIENINQIIAPALIQKKLTVLEQGKIDRLMLELDGTENKSKLGANAILGISLAACKAGAAERCVPLSRHIADLACKEEVILPVPAFNVINGGSHAGNKLAVQEFMILPTGAENFKEAMRIGTEIYHNLKDVIKEKYGQDAINVGDEGGFAPNIEENKEALDLLKDAIAKAGHTDQVVIGIDVAASQFYKDGKYDLDFKSPEDDPGRYITAEDLGNQYKSLINEYPVVSIEDPYDQEDWDSWKEFTSNVDIQVVGDDLTASNPELIRKGIMKNACNCLLLKVNQIGTLTETIQACRLAQSNGWGVMVSHRSGDTEDTFIADLSAGLCTGQIKAGAPCRSECVAKYNQLLRIEEQLGNRAKFAGKNYRKPAPVCPTDKPPAVTTLAIFMCHLKRQR</sequence>
<evidence type="ECO:0000256" key="6">
    <source>
        <dbReference type="ARBA" id="ARBA00023152"/>
    </source>
</evidence>
<name>A0A7N4P4F5_SARHA</name>
<dbReference type="Ensembl" id="ENSSHAT00000045913.1">
    <property type="protein sequence ID" value="ENSSHAP00000032168.1"/>
    <property type="gene ID" value="ENSSHAG00000003578.2"/>
</dbReference>
<dbReference type="GO" id="GO:0004634">
    <property type="term" value="F:phosphopyruvate hydratase activity"/>
    <property type="evidence" value="ECO:0007669"/>
    <property type="project" value="UniProtKB-EC"/>
</dbReference>
<dbReference type="InterPro" id="IPR020811">
    <property type="entry name" value="Enolase_N"/>
</dbReference>
<keyword evidence="6" id="KW-0324">Glycolysis</keyword>
<evidence type="ECO:0000313" key="13">
    <source>
        <dbReference type="Proteomes" id="UP000007648"/>
    </source>
</evidence>
<dbReference type="InterPro" id="IPR020809">
    <property type="entry name" value="Enolase_CS"/>
</dbReference>
<reference evidence="12" key="3">
    <citation type="submission" date="2025-09" db="UniProtKB">
        <authorList>
            <consortium name="Ensembl"/>
        </authorList>
    </citation>
    <scope>IDENTIFICATION</scope>
</reference>
<feature type="domain" description="Enolase N-terminal" evidence="11">
    <location>
        <begin position="66"/>
        <end position="179"/>
    </location>
</feature>
<evidence type="ECO:0000256" key="5">
    <source>
        <dbReference type="ARBA" id="ARBA00022842"/>
    </source>
</evidence>
<evidence type="ECO:0000259" key="10">
    <source>
        <dbReference type="SMART" id="SM01192"/>
    </source>
</evidence>
<comment type="pathway">
    <text evidence="2">Carbohydrate degradation; glycolysis; pyruvate from D-glyceraldehyde 3-phosphate: step 4/5.</text>
</comment>
<dbReference type="GO" id="GO:0006096">
    <property type="term" value="P:glycolytic process"/>
    <property type="evidence" value="ECO:0007669"/>
    <property type="project" value="UniProtKB-UniPathway"/>
</dbReference>
<proteinExistence type="inferred from homology"/>
<evidence type="ECO:0000256" key="4">
    <source>
        <dbReference type="ARBA" id="ARBA00012058"/>
    </source>
</evidence>
<dbReference type="SFLD" id="SFLDG00178">
    <property type="entry name" value="enolase"/>
    <property type="match status" value="1"/>
</dbReference>
<evidence type="ECO:0000256" key="2">
    <source>
        <dbReference type="ARBA" id="ARBA00005031"/>
    </source>
</evidence>
<evidence type="ECO:0000256" key="3">
    <source>
        <dbReference type="ARBA" id="ARBA00009604"/>
    </source>
</evidence>
<dbReference type="UniPathway" id="UPA00109">
    <property type="reaction ID" value="UER00187"/>
</dbReference>
<dbReference type="AlphaFoldDB" id="A0A7N4P4F5"/>
<dbReference type="Pfam" id="PF00113">
    <property type="entry name" value="Enolase_C"/>
    <property type="match status" value="1"/>
</dbReference>
<keyword evidence="13" id="KW-1185">Reference proteome</keyword>
<dbReference type="GO" id="GO:0000015">
    <property type="term" value="C:phosphopyruvate hydratase complex"/>
    <property type="evidence" value="ECO:0007669"/>
    <property type="project" value="InterPro"/>
</dbReference>
<dbReference type="Gene3D" id="3.30.390.10">
    <property type="entry name" value="Enolase-like, N-terminal domain"/>
    <property type="match status" value="1"/>
</dbReference>
<reference evidence="12" key="2">
    <citation type="submission" date="2025-08" db="UniProtKB">
        <authorList>
            <consortium name="Ensembl"/>
        </authorList>
    </citation>
    <scope>IDENTIFICATION</scope>
</reference>
<accession>A0A7N4P4F5</accession>
<dbReference type="FunFam" id="3.20.20.120:FF:000002">
    <property type="entry name" value="Enolase 1"/>
    <property type="match status" value="1"/>
</dbReference>
<dbReference type="InterPro" id="IPR020810">
    <property type="entry name" value="Enolase_C"/>
</dbReference>
<dbReference type="PROSITE" id="PS00164">
    <property type="entry name" value="ENOLASE"/>
    <property type="match status" value="1"/>
</dbReference>
<dbReference type="CDD" id="cd03313">
    <property type="entry name" value="enolase"/>
    <property type="match status" value="1"/>
</dbReference>